<dbReference type="InterPro" id="IPR029045">
    <property type="entry name" value="ClpP/crotonase-like_dom_sf"/>
</dbReference>
<proteinExistence type="inferred from homology"/>
<evidence type="ECO:0000313" key="2">
    <source>
        <dbReference type="EMBL" id="MDP9902865.1"/>
    </source>
</evidence>
<evidence type="ECO:0000256" key="1">
    <source>
        <dbReference type="ARBA" id="ARBA00005254"/>
    </source>
</evidence>
<dbReference type="InterPro" id="IPR001753">
    <property type="entry name" value="Enoyl-CoA_hydra/iso"/>
</dbReference>
<dbReference type="PANTHER" id="PTHR42964:SF1">
    <property type="entry name" value="POLYKETIDE BIOSYNTHESIS ENOYL-COA HYDRATASE PKSH-RELATED"/>
    <property type="match status" value="1"/>
</dbReference>
<dbReference type="SUPFAM" id="SSF52096">
    <property type="entry name" value="ClpP/crotonase"/>
    <property type="match status" value="1"/>
</dbReference>
<dbReference type="RefSeq" id="WP_307692598.1">
    <property type="nucleotide sequence ID" value="NZ_JAUSRO010000022.1"/>
</dbReference>
<reference evidence="2 3" key="1">
    <citation type="submission" date="2023-07" db="EMBL/GenBank/DDBJ databases">
        <title>Sorghum-associated microbial communities from plants grown in Nebraska, USA.</title>
        <authorList>
            <person name="Schachtman D."/>
        </authorList>
    </citation>
    <scope>NUCLEOTIDE SEQUENCE [LARGE SCALE GENOMIC DNA]</scope>
    <source>
        <strain evidence="2 3">DS1607</strain>
    </source>
</reference>
<evidence type="ECO:0000313" key="3">
    <source>
        <dbReference type="Proteomes" id="UP001226867"/>
    </source>
</evidence>
<accession>A0ABT9SES9</accession>
<sequence length="244" mass="25492">MTLAARHDGGLEWLSLSNPPVNALTVELIEELIRALGRCANDPNVSVVVLAGIGKHFCAGADLAGQQRAWREGRAGPADLGDALYDAMLSFPKPLVGAAHGSVAGAGLSMLCCCDLAIAASGTRISLPEVKVGVLGGISHARTALGKAIVNYLALTGLPLEVERIGTGGLFLEIVDGADLQECASQIARKIADNDSMSVLYTKQCTRATEGIGQLEGYSREHALSEQLRAQGTTDLLVTKFLTK</sequence>
<gene>
    <name evidence="2" type="ORF">J2W36_005143</name>
</gene>
<dbReference type="CDD" id="cd06558">
    <property type="entry name" value="crotonase-like"/>
    <property type="match status" value="1"/>
</dbReference>
<dbReference type="EMBL" id="JAUSRO010000022">
    <property type="protein sequence ID" value="MDP9902865.1"/>
    <property type="molecule type" value="Genomic_DNA"/>
</dbReference>
<dbReference type="PANTHER" id="PTHR42964">
    <property type="entry name" value="ENOYL-COA HYDRATASE"/>
    <property type="match status" value="1"/>
</dbReference>
<keyword evidence="3" id="KW-1185">Reference proteome</keyword>
<dbReference type="Gene3D" id="3.90.226.10">
    <property type="entry name" value="2-enoyl-CoA Hydratase, Chain A, domain 1"/>
    <property type="match status" value="1"/>
</dbReference>
<comment type="similarity">
    <text evidence="1">Belongs to the enoyl-CoA hydratase/isomerase family.</text>
</comment>
<comment type="caution">
    <text evidence="2">The sequence shown here is derived from an EMBL/GenBank/DDBJ whole genome shotgun (WGS) entry which is preliminary data.</text>
</comment>
<organism evidence="2 3">
    <name type="scientific">Variovorax ginsengisoli</name>
    <dbReference type="NCBI Taxonomy" id="363844"/>
    <lineage>
        <taxon>Bacteria</taxon>
        <taxon>Pseudomonadati</taxon>
        <taxon>Pseudomonadota</taxon>
        <taxon>Betaproteobacteria</taxon>
        <taxon>Burkholderiales</taxon>
        <taxon>Comamonadaceae</taxon>
        <taxon>Variovorax</taxon>
    </lineage>
</organism>
<dbReference type="InterPro" id="IPR051683">
    <property type="entry name" value="Enoyl-CoA_Hydratase/Isomerase"/>
</dbReference>
<protein>
    <submittedName>
        <fullName evidence="2">Enoyl-CoA hydratase/carnithine racemase</fullName>
    </submittedName>
</protein>
<name>A0ABT9SES9_9BURK</name>
<dbReference type="Proteomes" id="UP001226867">
    <property type="component" value="Unassembled WGS sequence"/>
</dbReference>
<dbReference type="Pfam" id="PF00378">
    <property type="entry name" value="ECH_1"/>
    <property type="match status" value="1"/>
</dbReference>